<gene>
    <name evidence="2" type="ORF">CHO01_07370</name>
    <name evidence="3" type="ORF">HNR08_001178</name>
</gene>
<reference evidence="3 5" key="2">
    <citation type="submission" date="2020-08" db="EMBL/GenBank/DDBJ databases">
        <title>Sequencing the genomes of 1000 actinobacteria strains.</title>
        <authorList>
            <person name="Klenk H.-P."/>
        </authorList>
    </citation>
    <scope>NUCLEOTIDE SEQUENCE [LARGE SCALE GENOMIC DNA]</scope>
    <source>
        <strain evidence="3 5">DSM 9581</strain>
    </source>
</reference>
<dbReference type="Proteomes" id="UP000321723">
    <property type="component" value="Unassembled WGS sequence"/>
</dbReference>
<dbReference type="NCBIfam" id="TIGR00254">
    <property type="entry name" value="GGDEF"/>
    <property type="match status" value="1"/>
</dbReference>
<dbReference type="EMBL" id="BJVQ01000006">
    <property type="protein sequence ID" value="GEL45621.1"/>
    <property type="molecule type" value="Genomic_DNA"/>
</dbReference>
<dbReference type="SMART" id="SM00267">
    <property type="entry name" value="GGDEF"/>
    <property type="match status" value="1"/>
</dbReference>
<reference evidence="2 4" key="1">
    <citation type="submission" date="2019-07" db="EMBL/GenBank/DDBJ databases">
        <title>Whole genome shotgun sequence of Cellulomonas hominis NBRC 16055.</title>
        <authorList>
            <person name="Hosoyama A."/>
            <person name="Uohara A."/>
            <person name="Ohji S."/>
            <person name="Ichikawa N."/>
        </authorList>
    </citation>
    <scope>NUCLEOTIDE SEQUENCE [LARGE SCALE GENOMIC DNA]</scope>
    <source>
        <strain evidence="2 4">NBRC 16055</strain>
    </source>
</reference>
<dbReference type="InterPro" id="IPR046342">
    <property type="entry name" value="CBS_dom_sf"/>
</dbReference>
<dbReference type="PROSITE" id="PS50887">
    <property type="entry name" value="GGDEF"/>
    <property type="match status" value="1"/>
</dbReference>
<dbReference type="SUPFAM" id="SSF54631">
    <property type="entry name" value="CBS-domain pair"/>
    <property type="match status" value="1"/>
</dbReference>
<evidence type="ECO:0000313" key="4">
    <source>
        <dbReference type="Proteomes" id="UP000321723"/>
    </source>
</evidence>
<dbReference type="Pfam" id="PF00990">
    <property type="entry name" value="GGDEF"/>
    <property type="match status" value="1"/>
</dbReference>
<dbReference type="PANTHER" id="PTHR44757">
    <property type="entry name" value="DIGUANYLATE CYCLASE DGCP"/>
    <property type="match status" value="1"/>
</dbReference>
<dbReference type="AlphaFoldDB" id="A0A511F8L8"/>
<dbReference type="Proteomes" id="UP000564629">
    <property type="component" value="Unassembled WGS sequence"/>
</dbReference>
<comment type="caution">
    <text evidence="2">The sequence shown here is derived from an EMBL/GenBank/DDBJ whole genome shotgun (WGS) entry which is preliminary data.</text>
</comment>
<organism evidence="2 4">
    <name type="scientific">Cellulomonas hominis</name>
    <dbReference type="NCBI Taxonomy" id="156981"/>
    <lineage>
        <taxon>Bacteria</taxon>
        <taxon>Bacillati</taxon>
        <taxon>Actinomycetota</taxon>
        <taxon>Actinomycetes</taxon>
        <taxon>Micrococcales</taxon>
        <taxon>Cellulomonadaceae</taxon>
        <taxon>Cellulomonas</taxon>
    </lineage>
</organism>
<accession>A0A511F8L8</accession>
<evidence type="ECO:0000313" key="3">
    <source>
        <dbReference type="EMBL" id="MBB5472442.1"/>
    </source>
</evidence>
<dbReference type="InterPro" id="IPR000160">
    <property type="entry name" value="GGDEF_dom"/>
</dbReference>
<dbReference type="SUPFAM" id="SSF55073">
    <property type="entry name" value="Nucleotide cyclase"/>
    <property type="match status" value="1"/>
</dbReference>
<dbReference type="InterPro" id="IPR029787">
    <property type="entry name" value="Nucleotide_cyclase"/>
</dbReference>
<keyword evidence="4" id="KW-1185">Reference proteome</keyword>
<sequence length="260" mass="27487">MPDDVDLLVRTSRAVGGVRRTVGEIAVPVAVVDADVPMSEVEVLFRSPHLPCLAVQAAGGAIGMVSRTRFTDAQTGRLGFGRAVLARRPVAEVADWTPLVVAEGTGVVEAATRAMERSGPTRYDDVLVRSGTWGAVATSDLVRSLVAALSERTLHDPLTRRPGRELVLHTLRSWVPLLRGTARRLLVVQADVAGLARVNVRHGADAGDAVLRAVADRLAAALPEGSLVGRTGSDEFTADADGLLREAQSQMLARKEAGRG</sequence>
<dbReference type="PANTHER" id="PTHR44757:SF2">
    <property type="entry name" value="BIOFILM ARCHITECTURE MAINTENANCE PROTEIN MBAA"/>
    <property type="match status" value="1"/>
</dbReference>
<name>A0A511F8L8_9CELL</name>
<proteinExistence type="predicted"/>
<evidence type="ECO:0000313" key="5">
    <source>
        <dbReference type="Proteomes" id="UP000564629"/>
    </source>
</evidence>
<dbReference type="RefSeq" id="WP_146833763.1">
    <property type="nucleotide sequence ID" value="NZ_BJVQ01000006.1"/>
</dbReference>
<dbReference type="EMBL" id="JACHDN010000001">
    <property type="protein sequence ID" value="MBB5472442.1"/>
    <property type="molecule type" value="Genomic_DNA"/>
</dbReference>
<dbReference type="OrthoDB" id="5165646at2"/>
<evidence type="ECO:0000259" key="1">
    <source>
        <dbReference type="PROSITE" id="PS50887"/>
    </source>
</evidence>
<dbReference type="InterPro" id="IPR043128">
    <property type="entry name" value="Rev_trsase/Diguanyl_cyclase"/>
</dbReference>
<evidence type="ECO:0000313" key="2">
    <source>
        <dbReference type="EMBL" id="GEL45621.1"/>
    </source>
</evidence>
<dbReference type="InterPro" id="IPR052155">
    <property type="entry name" value="Biofilm_reg_signaling"/>
</dbReference>
<dbReference type="Gene3D" id="3.30.70.270">
    <property type="match status" value="1"/>
</dbReference>
<protein>
    <recommendedName>
        <fullName evidence="1">GGDEF domain-containing protein</fullName>
    </recommendedName>
</protein>
<feature type="domain" description="GGDEF" evidence="1">
    <location>
        <begin position="183"/>
        <end position="260"/>
    </location>
</feature>